<accession>A0ABT1JNQ7</accession>
<dbReference type="Proteomes" id="UP000791080">
    <property type="component" value="Unassembled WGS sequence"/>
</dbReference>
<dbReference type="NCBIfam" id="TIGR01256">
    <property type="entry name" value="modA"/>
    <property type="match status" value="1"/>
</dbReference>
<organism evidence="5 6">
    <name type="scientific">Actinoalloteichus caeruleus DSM 43889</name>
    <dbReference type="NCBI Taxonomy" id="1120930"/>
    <lineage>
        <taxon>Bacteria</taxon>
        <taxon>Bacillati</taxon>
        <taxon>Actinomycetota</taxon>
        <taxon>Actinomycetes</taxon>
        <taxon>Pseudonocardiales</taxon>
        <taxon>Pseudonocardiaceae</taxon>
        <taxon>Actinoalloteichus</taxon>
        <taxon>Actinoalloteichus cyanogriseus</taxon>
    </lineage>
</organism>
<evidence type="ECO:0000313" key="5">
    <source>
        <dbReference type="EMBL" id="MCP2334160.1"/>
    </source>
</evidence>
<comment type="caution">
    <text evidence="5">The sequence shown here is derived from an EMBL/GenBank/DDBJ whole genome shotgun (WGS) entry which is preliminary data.</text>
</comment>
<proteinExistence type="inferred from homology"/>
<dbReference type="Gene3D" id="3.40.190.10">
    <property type="entry name" value="Periplasmic binding protein-like II"/>
    <property type="match status" value="2"/>
</dbReference>
<dbReference type="Pfam" id="PF13531">
    <property type="entry name" value="SBP_bac_11"/>
    <property type="match status" value="1"/>
</dbReference>
<gene>
    <name evidence="5" type="ORF">G443_004430</name>
</gene>
<protein>
    <submittedName>
        <fullName evidence="5">Molybdate transport system substrate-binding protein</fullName>
    </submittedName>
</protein>
<evidence type="ECO:0000256" key="3">
    <source>
        <dbReference type="ARBA" id="ARBA00022729"/>
    </source>
</evidence>
<dbReference type="InterPro" id="IPR005950">
    <property type="entry name" value="ModA"/>
</dbReference>
<keyword evidence="6" id="KW-1185">Reference proteome</keyword>
<dbReference type="SUPFAM" id="SSF53850">
    <property type="entry name" value="Periplasmic binding protein-like II"/>
    <property type="match status" value="1"/>
</dbReference>
<comment type="similarity">
    <text evidence="1">Belongs to the bacterial solute-binding protein ModA family.</text>
</comment>
<dbReference type="PANTHER" id="PTHR30632">
    <property type="entry name" value="MOLYBDATE-BINDING PERIPLASMIC PROTEIN"/>
    <property type="match status" value="1"/>
</dbReference>
<dbReference type="PIRSF" id="PIRSF004846">
    <property type="entry name" value="ModA"/>
    <property type="match status" value="1"/>
</dbReference>
<feature type="signal peptide" evidence="4">
    <location>
        <begin position="1"/>
        <end position="27"/>
    </location>
</feature>
<dbReference type="InterPro" id="IPR050682">
    <property type="entry name" value="ModA/WtpA"/>
</dbReference>
<dbReference type="PANTHER" id="PTHR30632:SF0">
    <property type="entry name" value="SULFATE-BINDING PROTEIN"/>
    <property type="match status" value="1"/>
</dbReference>
<dbReference type="PROSITE" id="PS51257">
    <property type="entry name" value="PROKAR_LIPOPROTEIN"/>
    <property type="match status" value="1"/>
</dbReference>
<name>A0ABT1JNQ7_ACTCY</name>
<dbReference type="EMBL" id="AUBJ02000001">
    <property type="protein sequence ID" value="MCP2334160.1"/>
    <property type="molecule type" value="Genomic_DNA"/>
</dbReference>
<evidence type="ECO:0000256" key="4">
    <source>
        <dbReference type="SAM" id="SignalP"/>
    </source>
</evidence>
<dbReference type="RefSeq" id="WP_051313864.1">
    <property type="nucleotide sequence ID" value="NZ_AUBJ02000001.1"/>
</dbReference>
<sequence>MRRRAGGTGRAWRTPVAVALVSGLAVAACSAPDQDVAQVGETSRSAVVFAAASLTEVLTELGAEFERGHPGTSIDFNFAASSALAQQIAAGAPADVFASASPEPMDQVVDLDLVAEPPVIFAANRLQIVVPSGNPGGVTGLADFADPDKVIALCAPAVPCGGAAREVLELAGIDAKPDTYERDVRATLTKVRLGEVDAALVYRTDVLVAGDEVRGVDFPESERVVNDYPLAALAEASDADLASAFVDYLRSPAAEDVLRTAGFDVP</sequence>
<evidence type="ECO:0000313" key="6">
    <source>
        <dbReference type="Proteomes" id="UP000791080"/>
    </source>
</evidence>
<keyword evidence="2" id="KW-0479">Metal-binding</keyword>
<keyword evidence="3 4" id="KW-0732">Signal</keyword>
<evidence type="ECO:0000256" key="1">
    <source>
        <dbReference type="ARBA" id="ARBA00009175"/>
    </source>
</evidence>
<evidence type="ECO:0000256" key="2">
    <source>
        <dbReference type="ARBA" id="ARBA00022723"/>
    </source>
</evidence>
<reference evidence="5 6" key="1">
    <citation type="submission" date="2022-06" db="EMBL/GenBank/DDBJ databases">
        <title>Genomic Encyclopedia of Type Strains, Phase I: the one thousand microbial genomes (KMG-I) project.</title>
        <authorList>
            <person name="Kyrpides N."/>
        </authorList>
    </citation>
    <scope>NUCLEOTIDE SEQUENCE [LARGE SCALE GENOMIC DNA]</scope>
    <source>
        <strain evidence="5 6">DSM 43889</strain>
    </source>
</reference>
<feature type="chain" id="PRO_5046900315" evidence="4">
    <location>
        <begin position="28"/>
        <end position="266"/>
    </location>
</feature>